<dbReference type="Proteomes" id="UP000001982">
    <property type="component" value="Chromosome"/>
</dbReference>
<evidence type="ECO:0000313" key="1">
    <source>
        <dbReference type="EMBL" id="ABE54018.1"/>
    </source>
</evidence>
<accession>Q12RA8</accession>
<dbReference type="STRING" id="318161.Sden_0728"/>
<protein>
    <submittedName>
        <fullName evidence="1">Uncharacterized protein</fullName>
    </submittedName>
</protein>
<evidence type="ECO:0000313" key="2">
    <source>
        <dbReference type="Proteomes" id="UP000001982"/>
    </source>
</evidence>
<gene>
    <name evidence="1" type="ordered locus">Sden_0728</name>
</gene>
<dbReference type="EMBL" id="CP000302">
    <property type="protein sequence ID" value="ABE54018.1"/>
    <property type="molecule type" value="Genomic_DNA"/>
</dbReference>
<dbReference type="RefSeq" id="WP_011495183.1">
    <property type="nucleotide sequence ID" value="NC_007954.1"/>
</dbReference>
<organism evidence="1 2">
    <name type="scientific">Shewanella denitrificans (strain OS217 / ATCC BAA-1090 / DSM 15013)</name>
    <dbReference type="NCBI Taxonomy" id="318161"/>
    <lineage>
        <taxon>Bacteria</taxon>
        <taxon>Pseudomonadati</taxon>
        <taxon>Pseudomonadota</taxon>
        <taxon>Gammaproteobacteria</taxon>
        <taxon>Alteromonadales</taxon>
        <taxon>Shewanellaceae</taxon>
        <taxon>Shewanella</taxon>
    </lineage>
</organism>
<reference evidence="1 2" key="1">
    <citation type="submission" date="2006-03" db="EMBL/GenBank/DDBJ databases">
        <title>Complete sequence of Shewanella denitrificans OS217.</title>
        <authorList>
            <consortium name="US DOE Joint Genome Institute"/>
            <person name="Copeland A."/>
            <person name="Lucas S."/>
            <person name="Lapidus A."/>
            <person name="Barry K."/>
            <person name="Detter J.C."/>
            <person name="Glavina del Rio T."/>
            <person name="Hammon N."/>
            <person name="Israni S."/>
            <person name="Dalin E."/>
            <person name="Tice H."/>
            <person name="Pitluck S."/>
            <person name="Brettin T."/>
            <person name="Bruce D."/>
            <person name="Han C."/>
            <person name="Tapia R."/>
            <person name="Gilna P."/>
            <person name="Kiss H."/>
            <person name="Schmutz J."/>
            <person name="Larimer F."/>
            <person name="Land M."/>
            <person name="Hauser L."/>
            <person name="Kyrpides N."/>
            <person name="Lykidis A."/>
            <person name="Richardson P."/>
        </authorList>
    </citation>
    <scope>NUCLEOTIDE SEQUENCE [LARGE SCALE GENOMIC DNA]</scope>
    <source>
        <strain evidence="2">OS217 / ATCC BAA-1090 / DSM 15013</strain>
    </source>
</reference>
<sequence>MKWCIFFVSAVFIIGIAYLFPNNLVFATLIDSHDSAVVDRQYIDDVQVSEQNLINSVDIFSNTLQFTLPPNWQLAFSSSEKSMTTSEFISNQSSLGKWSEMICVQGFKRMGRHASPDVFFNEVVSAYKRNCQGELIYQPLGDTQFGEQAAYHALLGCSSLPDLHQSTADHVSLKTQLRGEMGYFAVVSLDDDLMMLHKSIRGVGFSSQSVPLTKANYLNFIAHLKPKILLSNHE</sequence>
<dbReference type="HOGENOM" id="CLU_103345_0_0_6"/>
<dbReference type="AlphaFoldDB" id="Q12RA8"/>
<dbReference type="OrthoDB" id="6272315at2"/>
<keyword evidence="2" id="KW-1185">Reference proteome</keyword>
<proteinExistence type="predicted"/>
<dbReference type="KEGG" id="sdn:Sden_0728"/>
<dbReference type="eggNOG" id="ENOG5031WU7">
    <property type="taxonomic scope" value="Bacteria"/>
</dbReference>
<name>Q12RA8_SHEDO</name>